<feature type="chain" id="PRO_5008276854" evidence="4">
    <location>
        <begin position="31"/>
        <end position="590"/>
    </location>
</feature>
<proteinExistence type="inferred from homology"/>
<dbReference type="SUPFAM" id="SSF53067">
    <property type="entry name" value="Actin-like ATPase domain"/>
    <property type="match status" value="1"/>
</dbReference>
<reference evidence="5 6" key="1">
    <citation type="submission" date="2016-05" db="EMBL/GenBank/DDBJ databases">
        <title>Genome sequencing reveals origins of a unique bacterial endosymbiosis in the earliest lineages of terrestrial Fungi.</title>
        <authorList>
            <consortium name="DOE Joint Genome Institute"/>
            <person name="Uehling J."/>
            <person name="Gryganskyi A."/>
            <person name="Hameed K."/>
            <person name="Tschaplinski T."/>
            <person name="Misztal P."/>
            <person name="Wu S."/>
            <person name="Desiro A."/>
            <person name="Vande Pol N."/>
            <person name="Du Z.-Y."/>
            <person name="Zienkiewicz A."/>
            <person name="Zienkiewicz K."/>
            <person name="Morin E."/>
            <person name="Tisserant E."/>
            <person name="Splivallo R."/>
            <person name="Hainaut M."/>
            <person name="Henrissat B."/>
            <person name="Ohm R."/>
            <person name="Kuo A."/>
            <person name="Yan J."/>
            <person name="Lipzen A."/>
            <person name="Nolan M."/>
            <person name="Labutti K."/>
            <person name="Barry K."/>
            <person name="Goldstein A."/>
            <person name="Labbe J."/>
            <person name="Schadt C."/>
            <person name="Tuskan G."/>
            <person name="Grigoriev I."/>
            <person name="Martin F."/>
            <person name="Vilgalys R."/>
            <person name="Bonito G."/>
        </authorList>
    </citation>
    <scope>NUCLEOTIDE SEQUENCE [LARGE SCALE GENOMIC DNA]</scope>
    <source>
        <strain evidence="5 6">AG-77</strain>
    </source>
</reference>
<dbReference type="Proteomes" id="UP000078512">
    <property type="component" value="Unassembled WGS sequence"/>
</dbReference>
<evidence type="ECO:0000313" key="6">
    <source>
        <dbReference type="Proteomes" id="UP000078512"/>
    </source>
</evidence>
<dbReference type="Gene3D" id="2.60.34.10">
    <property type="entry name" value="Substrate Binding Domain Of DNAk, Chain A, domain 1"/>
    <property type="match status" value="1"/>
</dbReference>
<protein>
    <submittedName>
        <fullName evidence="5">Actin-like ATPase domain-containing protein</fullName>
    </submittedName>
</protein>
<name>A0A197KF78_9FUNG</name>
<keyword evidence="2 3" id="KW-0067">ATP-binding</keyword>
<dbReference type="Pfam" id="PF00012">
    <property type="entry name" value="HSP70"/>
    <property type="match status" value="1"/>
</dbReference>
<dbReference type="Gene3D" id="3.90.640.10">
    <property type="entry name" value="Actin, Chain A, domain 4"/>
    <property type="match status" value="1"/>
</dbReference>
<keyword evidence="4" id="KW-0732">Signal</keyword>
<gene>
    <name evidence="5" type="ORF">K457DRAFT_132487</name>
</gene>
<dbReference type="SUPFAM" id="SSF100920">
    <property type="entry name" value="Heat shock protein 70kD (HSP70), peptide-binding domain"/>
    <property type="match status" value="1"/>
</dbReference>
<comment type="similarity">
    <text evidence="3">Belongs to the heat shock protein 70 family.</text>
</comment>
<evidence type="ECO:0000256" key="3">
    <source>
        <dbReference type="RuleBase" id="RU003322"/>
    </source>
</evidence>
<dbReference type="Gene3D" id="3.30.420.40">
    <property type="match status" value="2"/>
</dbReference>
<dbReference type="InterPro" id="IPR029047">
    <property type="entry name" value="HSP70_peptide-bd_sf"/>
</dbReference>
<evidence type="ECO:0000256" key="4">
    <source>
        <dbReference type="SAM" id="SignalP"/>
    </source>
</evidence>
<accession>A0A197KF78</accession>
<evidence type="ECO:0000313" key="5">
    <source>
        <dbReference type="EMBL" id="OAQ35813.1"/>
    </source>
</evidence>
<dbReference type="FunFam" id="3.90.640.10:FF:000003">
    <property type="entry name" value="Molecular chaperone DnaK"/>
    <property type="match status" value="1"/>
</dbReference>
<dbReference type="AlphaFoldDB" id="A0A197KF78"/>
<dbReference type="PRINTS" id="PR00301">
    <property type="entry name" value="HEATSHOCK70"/>
</dbReference>
<dbReference type="STRING" id="1314771.A0A197KF78"/>
<dbReference type="PANTHER" id="PTHR19375">
    <property type="entry name" value="HEAT SHOCK PROTEIN 70KDA"/>
    <property type="match status" value="1"/>
</dbReference>
<dbReference type="InterPro" id="IPR043129">
    <property type="entry name" value="ATPase_NBD"/>
</dbReference>
<feature type="signal peptide" evidence="4">
    <location>
        <begin position="1"/>
        <end position="30"/>
    </location>
</feature>
<evidence type="ECO:0000256" key="1">
    <source>
        <dbReference type="ARBA" id="ARBA00022741"/>
    </source>
</evidence>
<dbReference type="GO" id="GO:0005524">
    <property type="term" value="F:ATP binding"/>
    <property type="evidence" value="ECO:0007669"/>
    <property type="project" value="UniProtKB-KW"/>
</dbReference>
<organism evidence="5 6">
    <name type="scientific">Linnemannia elongata AG-77</name>
    <dbReference type="NCBI Taxonomy" id="1314771"/>
    <lineage>
        <taxon>Eukaryota</taxon>
        <taxon>Fungi</taxon>
        <taxon>Fungi incertae sedis</taxon>
        <taxon>Mucoromycota</taxon>
        <taxon>Mortierellomycotina</taxon>
        <taxon>Mortierellomycetes</taxon>
        <taxon>Mortierellales</taxon>
        <taxon>Mortierellaceae</taxon>
        <taxon>Linnemannia</taxon>
    </lineage>
</organism>
<dbReference type="OrthoDB" id="2430612at2759"/>
<keyword evidence="1 3" id="KW-0547">Nucleotide-binding</keyword>
<dbReference type="PROSITE" id="PS01036">
    <property type="entry name" value="HSP70_3"/>
    <property type="match status" value="1"/>
</dbReference>
<keyword evidence="6" id="KW-1185">Reference proteome</keyword>
<dbReference type="GO" id="GO:0140662">
    <property type="term" value="F:ATP-dependent protein folding chaperone"/>
    <property type="evidence" value="ECO:0007669"/>
    <property type="project" value="InterPro"/>
</dbReference>
<sequence length="590" mass="64835">MKRLNKKGLFSLLIALIVVIFLSSATVSAAQPERLRTALAIEVGSSATRLSVIGGDNSEPKIISIGPGTRSSTGPLESNWTTEGFLLIKDGTDEALYVHPSNTLFNLDHPIALRSRLHYGIRPNITGYQAFTLVDITAKYLQDLTTSAESILGHSVSFVGIISPDGHGLRTTLKEIVDDGFMGNYTLLDTVHVGCTERMEIELREVMEKALNAAGLQQQKIFSRVYRKASAAVFIFDRGMVYSQNALVYRLGGSTFEVSVYEYDEEAIYAMSSVYDQHLGGNDFNQRIVDHLLLVHKNKTGQNLSSDDKFLLRLGNEVEKAKRMLSVQDCVRIEVESLHPGVQGLSEKLTRSQFEDLNMDLFTKTITAIDQAIEDSGEFAKNDIHDIVFTGGSTNIPFLQSTIREYFGRHKRYHGSAHPETTVVLGAAKLSHQNLVEKRYGSDLCCMGESPGALGIETAGGVMYTFTNAYSDGNTNNMYSFSTTMDNQDRVIIRVFRGDGERTSQNLFVGGIELTGIAPAPKGVPEIRVRLRAYLCGSSVDLQVMDVASGRIIGTTLSPPKDHGGETKYEMLEGGAFELEPASNQTFLHV</sequence>
<evidence type="ECO:0000256" key="2">
    <source>
        <dbReference type="ARBA" id="ARBA00022840"/>
    </source>
</evidence>
<dbReference type="EMBL" id="KV442013">
    <property type="protein sequence ID" value="OAQ35813.1"/>
    <property type="molecule type" value="Genomic_DNA"/>
</dbReference>
<dbReference type="InterPro" id="IPR013126">
    <property type="entry name" value="Hsp_70_fam"/>
</dbReference>
<dbReference type="InterPro" id="IPR018181">
    <property type="entry name" value="Heat_shock_70_CS"/>
</dbReference>